<dbReference type="AlphaFoldDB" id="A0A1X7T601"/>
<evidence type="ECO:0000313" key="1">
    <source>
        <dbReference type="EnsemblMetazoa" id="Aqu2.1.09662_001"/>
    </source>
</evidence>
<protein>
    <submittedName>
        <fullName evidence="1">Uncharacterized protein</fullName>
    </submittedName>
</protein>
<proteinExistence type="predicted"/>
<name>A0A1X7T601_AMPQE</name>
<organism evidence="1">
    <name type="scientific">Amphimedon queenslandica</name>
    <name type="common">Sponge</name>
    <dbReference type="NCBI Taxonomy" id="400682"/>
    <lineage>
        <taxon>Eukaryota</taxon>
        <taxon>Metazoa</taxon>
        <taxon>Porifera</taxon>
        <taxon>Demospongiae</taxon>
        <taxon>Heteroscleromorpha</taxon>
        <taxon>Haplosclerida</taxon>
        <taxon>Niphatidae</taxon>
        <taxon>Amphimedon</taxon>
    </lineage>
</organism>
<accession>A0A1X7T601</accession>
<reference evidence="1" key="1">
    <citation type="submission" date="2017-05" db="UniProtKB">
        <authorList>
            <consortium name="EnsemblMetazoa"/>
        </authorList>
    </citation>
    <scope>IDENTIFICATION</scope>
</reference>
<sequence length="67" mass="7782">MFQEEESELHNPDDHDCYNRLRASNLDERHATLHLSALKHQERGHGAKSQKPQALCSSELRSVILRF</sequence>
<dbReference type="EnsemblMetazoa" id="Aqu2.1.09662_001">
    <property type="protein sequence ID" value="Aqu2.1.09662_001"/>
    <property type="gene ID" value="Aqu2.1.09662"/>
</dbReference>
<dbReference type="InParanoid" id="A0A1X7T601"/>